<keyword evidence="3" id="KW-0808">Transferase</keyword>
<dbReference type="InterPro" id="IPR050194">
    <property type="entry name" value="Glycosyltransferase_grp1"/>
</dbReference>
<feature type="domain" description="Glycosyltransferase subfamily 4-like N-terminal" evidence="2">
    <location>
        <begin position="15"/>
        <end position="180"/>
    </location>
</feature>
<sequence length="378" mass="43602">MNILFVIDNYENQSNGGTITTKRFKEARAARGHTVKVLTIATKNESHIYSLEEKKIPLVNGIISKQDMKFAVADKKKIREALSDIDICHLVFPFKLSRVTNEIAKSLNIPVVTSYHIMPENITYGAGVRRLSPLVNWMAYIYFDTFYKKVDNLHLLSKMSSEFAAKRYTNATRYVISNGVINDFTTIVNHPSDDKIRIISIGRYSKEKAQDITIKAIAKSKYKDRIELVLPGKGKQEKKLRKLANKYHIDVKFGFLNKQELMKALETSYMFVHSAEIEIEGMSCLEAIASGVVPIISNAKKSASRFFSIEANNSYKNRNTNDLKDKIEYWIENKQARENNLKAYKEFIKNYRFENSVDQFEEMYQDIIDRKNNLNIVD</sequence>
<organism evidence="3 4">
    <name type="scientific">Alteracholeplasma palmae (strain ATCC 49389 / J233)</name>
    <name type="common">Acholeplasma palmae</name>
    <dbReference type="NCBI Taxonomy" id="1318466"/>
    <lineage>
        <taxon>Bacteria</taxon>
        <taxon>Bacillati</taxon>
        <taxon>Mycoplasmatota</taxon>
        <taxon>Mollicutes</taxon>
        <taxon>Acholeplasmatales</taxon>
        <taxon>Acholeplasmataceae</taxon>
        <taxon>Acholeplasma</taxon>
    </lineage>
</organism>
<evidence type="ECO:0000313" key="4">
    <source>
        <dbReference type="Proteomes" id="UP000032740"/>
    </source>
</evidence>
<dbReference type="SUPFAM" id="SSF53756">
    <property type="entry name" value="UDP-Glycosyltransferase/glycogen phosphorylase"/>
    <property type="match status" value="1"/>
</dbReference>
<dbReference type="Gene3D" id="3.40.50.2000">
    <property type="entry name" value="Glycogen Phosphorylase B"/>
    <property type="match status" value="2"/>
</dbReference>
<protein>
    <submittedName>
        <fullName evidence="3">Glycosyltransferase, group 1</fullName>
    </submittedName>
</protein>
<name>U4KKZ8_ALTPJ</name>
<dbReference type="InterPro" id="IPR028098">
    <property type="entry name" value="Glyco_trans_4-like_N"/>
</dbReference>
<keyword evidence="4" id="KW-1185">Reference proteome</keyword>
<dbReference type="GO" id="GO:0016757">
    <property type="term" value="F:glycosyltransferase activity"/>
    <property type="evidence" value="ECO:0007669"/>
    <property type="project" value="InterPro"/>
</dbReference>
<dbReference type="EMBL" id="FO681347">
    <property type="protein sequence ID" value="CCV64397.1"/>
    <property type="molecule type" value="Genomic_DNA"/>
</dbReference>
<gene>
    <name evidence="3" type="ORF">BN85408200</name>
</gene>
<evidence type="ECO:0000313" key="3">
    <source>
        <dbReference type="EMBL" id="CCV64397.1"/>
    </source>
</evidence>
<reference evidence="3 4" key="1">
    <citation type="journal article" date="2013" name="J. Mol. Microbiol. Biotechnol.">
        <title>Analysis of the Complete Genomes of Acholeplasma brassicae , A. palmae and A. laidlawii and Their Comparison to the Obligate Parasites from ' Candidatus Phytoplasma'.</title>
        <authorList>
            <person name="Kube M."/>
            <person name="Siewert C."/>
            <person name="Migdoll A.M."/>
            <person name="Duduk B."/>
            <person name="Holz S."/>
            <person name="Rabus R."/>
            <person name="Seemuller E."/>
            <person name="Mitrovic J."/>
            <person name="Muller I."/>
            <person name="Buttner C."/>
            <person name="Reinhardt R."/>
        </authorList>
    </citation>
    <scope>NUCLEOTIDE SEQUENCE [LARGE SCALE GENOMIC DNA]</scope>
    <source>
        <strain evidence="3 4">J233</strain>
    </source>
</reference>
<dbReference type="KEGG" id="apal:BN85408200"/>
<evidence type="ECO:0000259" key="1">
    <source>
        <dbReference type="Pfam" id="PF00534"/>
    </source>
</evidence>
<dbReference type="PANTHER" id="PTHR45947:SF3">
    <property type="entry name" value="SULFOQUINOVOSYL TRANSFERASE SQD2"/>
    <property type="match status" value="1"/>
</dbReference>
<dbReference type="Pfam" id="PF13439">
    <property type="entry name" value="Glyco_transf_4"/>
    <property type="match status" value="1"/>
</dbReference>
<dbReference type="PANTHER" id="PTHR45947">
    <property type="entry name" value="SULFOQUINOVOSYL TRANSFERASE SQD2"/>
    <property type="match status" value="1"/>
</dbReference>
<evidence type="ECO:0000259" key="2">
    <source>
        <dbReference type="Pfam" id="PF13439"/>
    </source>
</evidence>
<feature type="domain" description="Glycosyl transferase family 1" evidence="1">
    <location>
        <begin position="192"/>
        <end position="339"/>
    </location>
</feature>
<accession>U4KKZ8</accession>
<dbReference type="AlphaFoldDB" id="U4KKZ8"/>
<dbReference type="OrthoDB" id="9802525at2"/>
<dbReference type="HOGENOM" id="CLU_059700_0_0_14"/>
<dbReference type="Proteomes" id="UP000032740">
    <property type="component" value="Chromosome"/>
</dbReference>
<dbReference type="RefSeq" id="WP_026659423.1">
    <property type="nucleotide sequence ID" value="NC_022538.1"/>
</dbReference>
<proteinExistence type="predicted"/>
<dbReference type="STRING" id="1318466.BN85408200"/>
<dbReference type="Pfam" id="PF00534">
    <property type="entry name" value="Glycos_transf_1"/>
    <property type="match status" value="1"/>
</dbReference>
<dbReference type="InterPro" id="IPR001296">
    <property type="entry name" value="Glyco_trans_1"/>
</dbReference>